<dbReference type="Proteomes" id="UP000000493">
    <property type="component" value="Chromosome"/>
</dbReference>
<gene>
    <name evidence="3" type="ordered locus">Runsl_0289</name>
</gene>
<dbReference type="PROSITE" id="PS50110">
    <property type="entry name" value="RESPONSE_REGULATORY"/>
    <property type="match status" value="1"/>
</dbReference>
<dbReference type="Pfam" id="PF00072">
    <property type="entry name" value="Response_reg"/>
    <property type="match status" value="1"/>
</dbReference>
<evidence type="ECO:0000313" key="4">
    <source>
        <dbReference type="Proteomes" id="UP000000493"/>
    </source>
</evidence>
<reference evidence="3 4" key="2">
    <citation type="journal article" date="2012" name="Stand. Genomic Sci.">
        <title>Complete genome sequence of the aquatic bacterium Runella slithyformis type strain (LSU 4(T)).</title>
        <authorList>
            <person name="Copeland A."/>
            <person name="Zhang X."/>
            <person name="Misra M."/>
            <person name="Lapidus A."/>
            <person name="Nolan M."/>
            <person name="Lucas S."/>
            <person name="Deshpande S."/>
            <person name="Cheng J.F."/>
            <person name="Tapia R."/>
            <person name="Goodwin L.A."/>
            <person name="Pitluck S."/>
            <person name="Liolios K."/>
            <person name="Pagani I."/>
            <person name="Ivanova N."/>
            <person name="Mikhailova N."/>
            <person name="Pati A."/>
            <person name="Chen A."/>
            <person name="Palaniappan K."/>
            <person name="Land M."/>
            <person name="Hauser L."/>
            <person name="Pan C."/>
            <person name="Jeffries C.D."/>
            <person name="Detter J.C."/>
            <person name="Brambilla E.M."/>
            <person name="Rohde M."/>
            <person name="Djao O.D."/>
            <person name="Goker M."/>
            <person name="Sikorski J."/>
            <person name="Tindall B.J."/>
            <person name="Woyke T."/>
            <person name="Bristow J."/>
            <person name="Eisen J.A."/>
            <person name="Markowitz V."/>
            <person name="Hugenholtz P."/>
            <person name="Kyrpides N.C."/>
            <person name="Klenk H.P."/>
            <person name="Mavromatis K."/>
        </authorList>
    </citation>
    <scope>NUCLEOTIDE SEQUENCE [LARGE SCALE GENOMIC DNA]</scope>
    <source>
        <strain evidence="4">ATCC 29530 / DSM 19594 / LMG 11500 / NCIMB 11436 / LSU 4</strain>
    </source>
</reference>
<dbReference type="InterPro" id="IPR011006">
    <property type="entry name" value="CheY-like_superfamily"/>
</dbReference>
<accession>A0A7U3ZGE3</accession>
<dbReference type="KEGG" id="rsi:Runsl_0289"/>
<protein>
    <submittedName>
        <fullName evidence="3">Response regulator receiver protein</fullName>
    </submittedName>
</protein>
<name>A0A7U3ZGE3_RUNSL</name>
<dbReference type="SMART" id="SM00448">
    <property type="entry name" value="REC"/>
    <property type="match status" value="1"/>
</dbReference>
<evidence type="ECO:0000313" key="3">
    <source>
        <dbReference type="EMBL" id="AEI46741.1"/>
    </source>
</evidence>
<keyword evidence="1" id="KW-0597">Phosphoprotein</keyword>
<organism evidence="3 4">
    <name type="scientific">Runella slithyformis (strain ATCC 29530 / DSM 19594 / LMG 11500 / NCIMB 11436 / LSU 4)</name>
    <dbReference type="NCBI Taxonomy" id="761193"/>
    <lineage>
        <taxon>Bacteria</taxon>
        <taxon>Pseudomonadati</taxon>
        <taxon>Bacteroidota</taxon>
        <taxon>Cytophagia</taxon>
        <taxon>Cytophagales</taxon>
        <taxon>Spirosomataceae</taxon>
        <taxon>Runella</taxon>
    </lineage>
</organism>
<dbReference type="GO" id="GO:0000160">
    <property type="term" value="P:phosphorelay signal transduction system"/>
    <property type="evidence" value="ECO:0007669"/>
    <property type="project" value="InterPro"/>
</dbReference>
<feature type="domain" description="Response regulatory" evidence="2">
    <location>
        <begin position="7"/>
        <end position="128"/>
    </location>
</feature>
<feature type="modified residue" description="4-aspartylphosphate" evidence="1">
    <location>
        <position position="61"/>
    </location>
</feature>
<proteinExistence type="predicted"/>
<dbReference type="EMBL" id="CP002859">
    <property type="protein sequence ID" value="AEI46741.1"/>
    <property type="molecule type" value="Genomic_DNA"/>
</dbReference>
<dbReference type="InterPro" id="IPR052893">
    <property type="entry name" value="TCS_response_regulator"/>
</dbReference>
<sequence length="154" mass="18287">MNTEQFHLLLADDDKDDCEIFREALEEIALPIRLSTVHNGQQLMDWLNEHKDTLPDVLFLDMKMPRKNGFDCLEEMKKDKVLQSLPVVIYATSIYFKPLEEIYRLGALYYIEKPAVFEQLVVTIRTIVDLCRQKSEFRPDFQDFVIRDEWREAV</sequence>
<reference evidence="4" key="1">
    <citation type="submission" date="2011-06" db="EMBL/GenBank/DDBJ databases">
        <title>The complete genome of chromosome of Runella slithyformis DSM 19594.</title>
        <authorList>
            <consortium name="US DOE Joint Genome Institute (JGI-PGF)"/>
            <person name="Lucas S."/>
            <person name="Han J."/>
            <person name="Lapidus A."/>
            <person name="Bruce D."/>
            <person name="Goodwin L."/>
            <person name="Pitluck S."/>
            <person name="Peters L."/>
            <person name="Kyrpides N."/>
            <person name="Mavromatis K."/>
            <person name="Ivanova N."/>
            <person name="Ovchinnikova G."/>
            <person name="Zhang X."/>
            <person name="Misra M."/>
            <person name="Detter J.C."/>
            <person name="Tapia R."/>
            <person name="Han C."/>
            <person name="Land M."/>
            <person name="Hauser L."/>
            <person name="Markowitz V."/>
            <person name="Cheng J.-F."/>
            <person name="Hugenholtz P."/>
            <person name="Woyke T."/>
            <person name="Wu D."/>
            <person name="Tindall B."/>
            <person name="Faehrich R."/>
            <person name="Brambilla E."/>
            <person name="Klenk H.-P."/>
            <person name="Eisen J.A."/>
        </authorList>
    </citation>
    <scope>NUCLEOTIDE SEQUENCE [LARGE SCALE GENOMIC DNA]</scope>
    <source>
        <strain evidence="4">ATCC 29530 / DSM 19594 / LMG 11500 / NCIMB 11436 / LSU 4</strain>
    </source>
</reference>
<dbReference type="PANTHER" id="PTHR44520:SF2">
    <property type="entry name" value="RESPONSE REGULATOR RCP1"/>
    <property type="match status" value="1"/>
</dbReference>
<dbReference type="RefSeq" id="WP_013926066.1">
    <property type="nucleotide sequence ID" value="NC_015703.1"/>
</dbReference>
<dbReference type="AlphaFoldDB" id="A0A7U3ZGE3"/>
<keyword evidence="4" id="KW-1185">Reference proteome</keyword>
<evidence type="ECO:0000259" key="2">
    <source>
        <dbReference type="PROSITE" id="PS50110"/>
    </source>
</evidence>
<dbReference type="SUPFAM" id="SSF52172">
    <property type="entry name" value="CheY-like"/>
    <property type="match status" value="1"/>
</dbReference>
<dbReference type="InterPro" id="IPR001789">
    <property type="entry name" value="Sig_transdc_resp-reg_receiver"/>
</dbReference>
<dbReference type="Gene3D" id="3.40.50.2300">
    <property type="match status" value="1"/>
</dbReference>
<dbReference type="PANTHER" id="PTHR44520">
    <property type="entry name" value="RESPONSE REGULATOR RCP1-RELATED"/>
    <property type="match status" value="1"/>
</dbReference>
<evidence type="ECO:0000256" key="1">
    <source>
        <dbReference type="PROSITE-ProRule" id="PRU00169"/>
    </source>
</evidence>